<dbReference type="EMBL" id="KK198759">
    <property type="protein sequence ID" value="KCW65833.1"/>
    <property type="molecule type" value="Genomic_DNA"/>
</dbReference>
<proteinExistence type="predicted"/>
<sequence>MKKSNLSSDQCSVHTEQKYRSRFALLRVCPKENGKVFTIHDCHTTLKIDQMSDLLKQGYIDIGRNT</sequence>
<name>A0A059BI94_EUCGR</name>
<dbReference type="Gramene" id="KCW65833">
    <property type="protein sequence ID" value="KCW65833"/>
    <property type="gene ID" value="EUGRSUZ_G03179"/>
</dbReference>
<dbReference type="InParanoid" id="A0A059BI94"/>
<dbReference type="AlphaFoldDB" id="A0A059BI94"/>
<reference evidence="1" key="1">
    <citation type="submission" date="2013-07" db="EMBL/GenBank/DDBJ databases">
        <title>The genome of Eucalyptus grandis.</title>
        <authorList>
            <person name="Schmutz J."/>
            <person name="Hayes R."/>
            <person name="Myburg A."/>
            <person name="Tuskan G."/>
            <person name="Grattapaglia D."/>
            <person name="Rokhsar D.S."/>
        </authorList>
    </citation>
    <scope>NUCLEOTIDE SEQUENCE</scope>
    <source>
        <tissue evidence="1">Leaf extractions</tissue>
    </source>
</reference>
<accession>A0A059BI94</accession>
<gene>
    <name evidence="1" type="ORF">EUGRSUZ_G03179</name>
</gene>
<protein>
    <submittedName>
        <fullName evidence="1">Uncharacterized protein</fullName>
    </submittedName>
</protein>
<organism evidence="1">
    <name type="scientific">Eucalyptus grandis</name>
    <name type="common">Flooded gum</name>
    <dbReference type="NCBI Taxonomy" id="71139"/>
    <lineage>
        <taxon>Eukaryota</taxon>
        <taxon>Viridiplantae</taxon>
        <taxon>Streptophyta</taxon>
        <taxon>Embryophyta</taxon>
        <taxon>Tracheophyta</taxon>
        <taxon>Spermatophyta</taxon>
        <taxon>Magnoliopsida</taxon>
        <taxon>eudicotyledons</taxon>
        <taxon>Gunneridae</taxon>
        <taxon>Pentapetalae</taxon>
        <taxon>rosids</taxon>
        <taxon>malvids</taxon>
        <taxon>Myrtales</taxon>
        <taxon>Myrtaceae</taxon>
        <taxon>Myrtoideae</taxon>
        <taxon>Eucalypteae</taxon>
        <taxon>Eucalyptus</taxon>
    </lineage>
</organism>
<evidence type="ECO:0000313" key="1">
    <source>
        <dbReference type="EMBL" id="KCW65833.1"/>
    </source>
</evidence>